<evidence type="ECO:0000313" key="17">
    <source>
        <dbReference type="EMBL" id="TFZ40460.1"/>
    </source>
</evidence>
<evidence type="ECO:0000256" key="9">
    <source>
        <dbReference type="ARBA" id="ARBA00023118"/>
    </source>
</evidence>
<dbReference type="InterPro" id="IPR036397">
    <property type="entry name" value="RNaseH_sf"/>
</dbReference>
<evidence type="ECO:0000256" key="8">
    <source>
        <dbReference type="ARBA" id="ARBA00022884"/>
    </source>
</evidence>
<keyword evidence="14" id="KW-0175">Coiled coil</keyword>
<feature type="active site" description="For RuvC-like nuclease domain" evidence="13">
    <location>
        <position position="8"/>
    </location>
</feature>
<accession>A0AAJ5JKU4</accession>
<feature type="binding site" evidence="13">
    <location>
        <position position="718"/>
    </location>
    <ligand>
        <name>Mg(2+)</name>
        <dbReference type="ChEBI" id="CHEBI:18420"/>
        <label>2</label>
    </ligand>
</feature>
<evidence type="ECO:0000256" key="10">
    <source>
        <dbReference type="ARBA" id="ARBA00023125"/>
    </source>
</evidence>
<dbReference type="EMBL" id="CP038865">
    <property type="protein sequence ID" value="QCA28732.1"/>
    <property type="molecule type" value="Genomic_DNA"/>
</dbReference>
<evidence type="ECO:0000256" key="12">
    <source>
        <dbReference type="ARBA" id="ARBA00046380"/>
    </source>
</evidence>
<dbReference type="RefSeq" id="WP_135254663.1">
    <property type="nucleotide sequence ID" value="NZ_CP038865.1"/>
</dbReference>
<name>A0AAJ5JKU4_9ENTE</name>
<dbReference type="InterPro" id="IPR040555">
    <property type="entry name" value="Cas9_PI2"/>
</dbReference>
<dbReference type="GO" id="GO:0046872">
    <property type="term" value="F:metal ion binding"/>
    <property type="evidence" value="ECO:0007669"/>
    <property type="project" value="UniProtKB-UniRule"/>
</dbReference>
<evidence type="ECO:0000256" key="2">
    <source>
        <dbReference type="ARBA" id="ARBA00005244"/>
    </source>
</evidence>
<feature type="binding site" evidence="13">
    <location>
        <position position="8"/>
    </location>
    <ligand>
        <name>Mg(2+)</name>
        <dbReference type="ChEBI" id="CHEBI:18420"/>
        <label>1</label>
    </ligand>
</feature>
<dbReference type="InterPro" id="IPR003615">
    <property type="entry name" value="HNH_nuc"/>
</dbReference>
<keyword evidence="7 13" id="KW-0460">Magnesium</keyword>
<feature type="binding site" evidence="13">
    <location>
        <position position="494"/>
    </location>
    <ligand>
        <name>Mg(2+)</name>
        <dbReference type="ChEBI" id="CHEBI:18420"/>
        <label>2</label>
    </ligand>
</feature>
<dbReference type="InterPro" id="IPR028629">
    <property type="entry name" value="Cas9"/>
</dbReference>
<dbReference type="InterPro" id="IPR033114">
    <property type="entry name" value="HNH_CAS9"/>
</dbReference>
<evidence type="ECO:0000256" key="7">
    <source>
        <dbReference type="ARBA" id="ARBA00022842"/>
    </source>
</evidence>
<evidence type="ECO:0000313" key="18">
    <source>
        <dbReference type="Proteomes" id="UP000296883"/>
    </source>
</evidence>
<comment type="cofactor">
    <cofactor evidence="1 13">
        <name>Mg(2+)</name>
        <dbReference type="ChEBI" id="CHEBI:18420"/>
    </cofactor>
</comment>
<evidence type="ECO:0000259" key="15">
    <source>
        <dbReference type="PROSITE" id="PS51749"/>
    </source>
</evidence>
<dbReference type="GO" id="GO:0043571">
    <property type="term" value="P:maintenance of CRISPR repeat elements"/>
    <property type="evidence" value="ECO:0007669"/>
    <property type="project" value="UniProtKB-UniRule"/>
</dbReference>
<keyword evidence="6 13" id="KW-0378">Hydrolase</keyword>
<organism evidence="17 19">
    <name type="scientific">Vagococcus xieshaowenii</name>
    <dbReference type="NCBI Taxonomy" id="2562451"/>
    <lineage>
        <taxon>Bacteria</taxon>
        <taxon>Bacillati</taxon>
        <taxon>Bacillota</taxon>
        <taxon>Bacilli</taxon>
        <taxon>Lactobacillales</taxon>
        <taxon>Enterococcaceae</taxon>
        <taxon>Vagococcus</taxon>
    </lineage>
</organism>
<keyword evidence="8 13" id="KW-0694">RNA-binding</keyword>
<comment type="domain">
    <text evidence="13">Has 2 endonuclease domains. The discontinuous RuvC-like domain cleaves the target DNA noncomplementary to crRNA while the HNH nuclease domain cleaves the target DNA complementary to crRNA.</text>
</comment>
<dbReference type="InterPro" id="IPR040656">
    <property type="entry name" value="Cas9_WED_dom"/>
</dbReference>
<feature type="active site" description="Proton acceptor for HNH nuclease domain" evidence="13">
    <location>
        <position position="576"/>
    </location>
</feature>
<proteinExistence type="inferred from homology"/>
<keyword evidence="11" id="KW-0464">Manganese</keyword>
<comment type="function">
    <text evidence="13">CRISPR (clustered regularly interspaced short palindromic repeat) is an adaptive immune system that provides protection against mobile genetic elements (viruses, transposable elements and conjugative plasmids). CRISPR clusters contain spacers, sequences complementary to antecedent mobile elements, and target invading nucleic acids. CRISPR clusters are transcribed and processed into CRISPR RNA (crRNA). In type II CRISPR systems correct processing of pre-crRNA requires a trans-encoded small RNA (tracrRNA), endogenous ribonuclease 3 (rnc) and this protein. The tracrRNA serves as a guide for ribonuclease 3-aided processing of pre-crRNA. Subsequently Cas9/crRNA/tracrRNA endonucleolytically cleaves linear or circular dsDNA target complementary to the spacer; Cas9 is inactive in the absence of the 2 guide RNAs (gRNA). Cas9 recognizes the protospacer adjacent motif (PAM) in the CRISPR repeat sequences to help distinguish self versus nonself, as targets within the bacterial CRISPR locus do not have PAMs. PAM recognition is also required for catalytic activity.</text>
</comment>
<dbReference type="EC" id="3.1.-.-" evidence="13"/>
<dbReference type="InterPro" id="IPR041383">
    <property type="entry name" value="RuvC_III"/>
</dbReference>
<feature type="binding site" evidence="13">
    <location>
        <position position="494"/>
    </location>
    <ligand>
        <name>Mg(2+)</name>
        <dbReference type="ChEBI" id="CHEBI:18420"/>
        <label>1</label>
    </ligand>
</feature>
<dbReference type="Pfam" id="PF18070">
    <property type="entry name" value="Cas9_PI2"/>
    <property type="match status" value="1"/>
</dbReference>
<dbReference type="Gene3D" id="3.30.420.10">
    <property type="entry name" value="Ribonuclease H-like superfamily/Ribonuclease H"/>
    <property type="match status" value="3"/>
</dbReference>
<feature type="binding site" evidence="13">
    <location>
        <position position="490"/>
    </location>
    <ligand>
        <name>Mg(2+)</name>
        <dbReference type="ChEBI" id="CHEBI:18420"/>
        <label>1</label>
    </ligand>
</feature>
<feature type="coiled-coil region" evidence="14">
    <location>
        <begin position="497"/>
        <end position="525"/>
    </location>
</feature>
<sequence length="1087" mass="126428">MGIIIGLDIGVSSVGYGVINAQSGDIIEAGSRLFPMADADNNKIRRESRGARRLKNRRTYRLTRAKRLLEKNGFPIGKEIINIYSVRTKALTEQISKDELSASLIHLCKRRGVSYLDDLADDKEVSNEAINENKRLLEGYFPCEIQLARLSKFGATRGTIIKDNHAYENIFPTSAYVNEAKEILKTQKAFYDEISDEFINEYISILSNRREYFDGPGSETSRTDYGRYKVNGETLNNLFEVLIGKCTVYPNELRGARISYTAQEFDLLNELNNLSVNDEKLTETQKKQIIKQIKNEKAPKVMNIISKITGESKELITGFIVKDDKPMFHNFKTYRDMQKFFDEEIIVDNLSREELDTLGYILTLNTEASGIKRDIADKLPIFNDKQIELIISFRKKYSKDIKGWHSLSLLAMNEMIADMYIEPKNQMQILAERGFFKKNIEKYKSYKYLPTKMISEEILNPVVRRSVNQSLKIINQLLKNYGEIEKIVIEMPRETNLADQKKAQEQAQKNNREEKRKAIDLAKAEYGCDDSVFHGHKDLDTKLRLWYQQGGKCLYSGKIIKISELVNNPNQFEIDHVIPLSVSFDDGLNNKVLSYRSENKVKGQRTPWQYLSGSSRRNFEDFRNDIEKLYNKKKITLSKRKNLLMMEDINKWEVRQGFINRNLVDTRYASKTVLNELQKFFKAHGNNTQVSIVRGKYTSTLRRKWRINKDRDESYAHHAIDALIVASVPQQKIWQNKFSSLQENNTNSDATEEKLYLEKMDKKVYGELAYGNPYPNFFDNVKAYEPYVKYSHRVDTKYNRKISDATIYSTREVENAKGKKEIKTIGKIKNIYDVNIYKKDFLPKYKKDKTQFLMYHHDPKTFELMEKIMDQYSDMDNPFAAYQQEYGEIKKYSKKGNGPVIKDIKYYNKKVNECVDITPSNSSKKVVLLSTNPYRSDVYYNHQKGVYEILGIKYKDIQFLKGGKYGFKDGVYEELRIKEGIGENSEFVFSLYKNDIIRITDTENGETNIFRFLSRTMPQKRGYVELKPYHKALFEKGDDTGLEKLGKSAGRQLLKGISKENLVIEKLRTDILGNIYHVKKEDLSLIF</sequence>
<dbReference type="GO" id="GO:0003677">
    <property type="term" value="F:DNA binding"/>
    <property type="evidence" value="ECO:0007669"/>
    <property type="project" value="UniProtKB-UniRule"/>
</dbReference>
<keyword evidence="3 13" id="KW-0540">Nuclease</keyword>
<dbReference type="Pfam" id="PF18541">
    <property type="entry name" value="RuvC_III"/>
    <property type="match status" value="1"/>
</dbReference>
<reference evidence="16 18" key="2">
    <citation type="journal article" date="2020" name="Int. J. Syst. Evol. Microbiol.">
        <title>Vagococcus xieshaowenii sp. nov., isolated from snow finch (Montifringilla taczanowskii) cloacal content.</title>
        <authorList>
            <person name="Ge Y."/>
            <person name="Yang J."/>
            <person name="Lai X.H."/>
            <person name="Zhang G."/>
            <person name="Jin D."/>
            <person name="Lu S."/>
            <person name="Wang B."/>
            <person name="Huang Y."/>
            <person name="Huang Y."/>
            <person name="Ren Z."/>
            <person name="Zhang X."/>
            <person name="Xu J."/>
        </authorList>
    </citation>
    <scope>NUCLEOTIDE SEQUENCE [LARGE SCALE GENOMIC DNA]</scope>
    <source>
        <strain evidence="18">personal::cf-49</strain>
        <strain evidence="16">Personal::cf-49</strain>
    </source>
</reference>
<evidence type="ECO:0000256" key="13">
    <source>
        <dbReference type="HAMAP-Rule" id="MF_01480"/>
    </source>
</evidence>
<reference evidence="17 19" key="1">
    <citation type="submission" date="2019-03" db="EMBL/GenBank/DDBJ databases">
        <title>Vagococcus sp. was isolated fron gut of Carduelis flavirostris.</title>
        <authorList>
            <person name="Ge Y."/>
        </authorList>
    </citation>
    <scope>NUCLEOTIDE SEQUENCE [LARGE SCALE GENOMIC DNA]</scope>
    <source>
        <strain evidence="17 19">CF-210</strain>
    </source>
</reference>
<keyword evidence="10 13" id="KW-0238">DNA-binding</keyword>
<protein>
    <recommendedName>
        <fullName evidence="13">CRISPR-associated endonuclease Cas9</fullName>
        <ecNumber evidence="13">3.1.-.-</ecNumber>
    </recommendedName>
</protein>
<feature type="binding site" evidence="13">
    <location>
        <position position="8"/>
    </location>
    <ligand>
        <name>Mg(2+)</name>
        <dbReference type="ChEBI" id="CHEBI:18420"/>
        <label>2</label>
    </ligand>
</feature>
<keyword evidence="18" id="KW-1185">Reference proteome</keyword>
<comment type="similarity">
    <text evidence="2">Belongs to the CRISPR-associated protein Cas9 family. Subtype II-A subfamily.</text>
</comment>
<dbReference type="GO" id="GO:0016787">
    <property type="term" value="F:hydrolase activity"/>
    <property type="evidence" value="ECO:0007669"/>
    <property type="project" value="UniProtKB-KW"/>
</dbReference>
<dbReference type="Proteomes" id="UP000297725">
    <property type="component" value="Unassembled WGS sequence"/>
</dbReference>
<keyword evidence="9 13" id="KW-0051">Antiviral defense</keyword>
<keyword evidence="4 13" id="KW-0479">Metal-binding</keyword>
<dbReference type="GO" id="GO:0003723">
    <property type="term" value="F:RNA binding"/>
    <property type="evidence" value="ECO:0007669"/>
    <property type="project" value="UniProtKB-UniRule"/>
</dbReference>
<evidence type="ECO:0000313" key="19">
    <source>
        <dbReference type="Proteomes" id="UP000297725"/>
    </source>
</evidence>
<dbReference type="GO" id="GO:0051607">
    <property type="term" value="P:defense response to virus"/>
    <property type="evidence" value="ECO:0007669"/>
    <property type="project" value="UniProtKB-UniRule"/>
</dbReference>
<keyword evidence="5 13" id="KW-0255">Endonuclease</keyword>
<dbReference type="EMBL" id="SRHU01000024">
    <property type="protein sequence ID" value="TFZ40460.1"/>
    <property type="molecule type" value="Genomic_DNA"/>
</dbReference>
<dbReference type="Pfam" id="PF18061">
    <property type="entry name" value="CRISPR_Cas9_WED"/>
    <property type="match status" value="1"/>
</dbReference>
<comment type="subunit">
    <text evidence="12 13">Monomer. Binds crRNA and tracrRNA.</text>
</comment>
<dbReference type="AlphaFoldDB" id="A0AAJ5JKU4"/>
<evidence type="ECO:0000256" key="5">
    <source>
        <dbReference type="ARBA" id="ARBA00022759"/>
    </source>
</evidence>
<evidence type="ECO:0000256" key="11">
    <source>
        <dbReference type="ARBA" id="ARBA00023211"/>
    </source>
</evidence>
<comment type="similarity">
    <text evidence="13">Belongs to the CRISPR-associated Cas9 family.</text>
</comment>
<dbReference type="HAMAP" id="MF_01480">
    <property type="entry name" value="Cas9"/>
    <property type="match status" value="1"/>
</dbReference>
<evidence type="ECO:0000313" key="16">
    <source>
        <dbReference type="EMBL" id="QCA28732.1"/>
    </source>
</evidence>
<evidence type="ECO:0000256" key="3">
    <source>
        <dbReference type="ARBA" id="ARBA00022722"/>
    </source>
</evidence>
<evidence type="ECO:0000256" key="6">
    <source>
        <dbReference type="ARBA" id="ARBA00022801"/>
    </source>
</evidence>
<evidence type="ECO:0000256" key="14">
    <source>
        <dbReference type="SAM" id="Coils"/>
    </source>
</evidence>
<dbReference type="NCBIfam" id="TIGR01865">
    <property type="entry name" value="cas_Csn1"/>
    <property type="match status" value="1"/>
</dbReference>
<feature type="domain" description="HNH Cas9-type" evidence="15">
    <location>
        <begin position="497"/>
        <end position="663"/>
    </location>
</feature>
<evidence type="ECO:0000256" key="4">
    <source>
        <dbReference type="ARBA" id="ARBA00022723"/>
    </source>
</evidence>
<evidence type="ECO:0000256" key="1">
    <source>
        <dbReference type="ARBA" id="ARBA00001946"/>
    </source>
</evidence>
<dbReference type="GO" id="GO:0004519">
    <property type="term" value="F:endonuclease activity"/>
    <property type="evidence" value="ECO:0007669"/>
    <property type="project" value="UniProtKB-UniRule"/>
</dbReference>
<gene>
    <name evidence="13 17" type="primary">cas9</name>
    <name evidence="17" type="ORF">E4031_06620</name>
    <name evidence="16" type="ORF">E4Z98_05155</name>
</gene>
<dbReference type="Pfam" id="PF13395">
    <property type="entry name" value="HNH_4"/>
    <property type="match status" value="1"/>
</dbReference>
<dbReference type="Proteomes" id="UP000296883">
    <property type="component" value="Chromosome"/>
</dbReference>
<dbReference type="PROSITE" id="PS51749">
    <property type="entry name" value="HNH_CAS9"/>
    <property type="match status" value="1"/>
</dbReference>